<dbReference type="Proteomes" id="UP000003688">
    <property type="component" value="Unassembled WGS sequence"/>
</dbReference>
<protein>
    <recommendedName>
        <fullName evidence="2">YHYH domain-containing protein</fullName>
    </recommendedName>
</protein>
<keyword evidence="4" id="KW-1185">Reference proteome</keyword>
<evidence type="ECO:0000313" key="4">
    <source>
        <dbReference type="Proteomes" id="UP000003688"/>
    </source>
</evidence>
<reference evidence="3 4" key="1">
    <citation type="journal article" date="2011" name="J. Bacteriol.">
        <title>Genome sequence of 'Pedosphaera parvula' Ellin514, an aerobic Verrucomicrobial isolate from pasture soil.</title>
        <authorList>
            <person name="Kant R."/>
            <person name="van Passel M.W."/>
            <person name="Sangwan P."/>
            <person name="Palva A."/>
            <person name="Lucas S."/>
            <person name="Copeland A."/>
            <person name="Lapidus A."/>
            <person name="Glavina Del Rio T."/>
            <person name="Dalin E."/>
            <person name="Tice H."/>
            <person name="Bruce D."/>
            <person name="Goodwin L."/>
            <person name="Pitluck S."/>
            <person name="Chertkov O."/>
            <person name="Larimer F.W."/>
            <person name="Land M.L."/>
            <person name="Hauser L."/>
            <person name="Brettin T.S."/>
            <person name="Detter J.C."/>
            <person name="Han S."/>
            <person name="de Vos W.M."/>
            <person name="Janssen P.H."/>
            <person name="Smidt H."/>
        </authorList>
    </citation>
    <scope>NUCLEOTIDE SEQUENCE [LARGE SCALE GENOMIC DNA]</scope>
    <source>
        <strain evidence="3 4">Ellin514</strain>
    </source>
</reference>
<evidence type="ECO:0000259" key="2">
    <source>
        <dbReference type="Pfam" id="PF14240"/>
    </source>
</evidence>
<dbReference type="STRING" id="320771.Cflav_PD3483"/>
<dbReference type="RefSeq" id="WP_007415464.1">
    <property type="nucleotide sequence ID" value="NZ_ABOX02000016.1"/>
</dbReference>
<dbReference type="AlphaFoldDB" id="B9XI20"/>
<dbReference type="EMBL" id="ABOX02000016">
    <property type="protein sequence ID" value="EEF60513.1"/>
    <property type="molecule type" value="Genomic_DNA"/>
</dbReference>
<gene>
    <name evidence="3" type="ORF">Cflav_PD3483</name>
</gene>
<dbReference type="Pfam" id="PF14240">
    <property type="entry name" value="YHYH"/>
    <property type="match status" value="1"/>
</dbReference>
<dbReference type="OrthoDB" id="174138at2"/>
<accession>B9XI20</accession>
<dbReference type="InterPro" id="IPR025924">
    <property type="entry name" value="YHYH_dom"/>
</dbReference>
<feature type="chain" id="PRO_5002894921" description="YHYH domain-containing protein" evidence="1">
    <location>
        <begin position="21"/>
        <end position="477"/>
    </location>
</feature>
<keyword evidence="1" id="KW-0732">Signal</keyword>
<name>B9XI20_PEDPL</name>
<comment type="caution">
    <text evidence="3">The sequence shown here is derived from an EMBL/GenBank/DDBJ whole genome shotgun (WGS) entry which is preliminary data.</text>
</comment>
<feature type="domain" description="YHYH" evidence="2">
    <location>
        <begin position="116"/>
        <end position="361"/>
    </location>
</feature>
<proteinExistence type="predicted"/>
<sequence length="477" mass="51506" precursor="true">MKTTIKMFVATILIAVNSDAADPQIDSWFTQNSGKYARIYATSADETSGNAITTWSRGSGTQSLPVYAGVREVSYSANWVYIRSSGLASYVMGPWYLNAAKTQLFPNYPANAKVLYRIPRSPVVPASKTLTGLGAVGYFVNGVALFDNRDAFYWNGSSEVQGTGLWNRDAYVNESVTFDAALAHQAGAAHHYHANPIALRYQLGDHVDYNANNNRYTESAGAPTKHSPIVAWVRDGFPIYGPDGYSNPTNPASGVRRMVSGFVIRDGQNGTANLATTGRTNLPAWAAREYNRSATLAASEYGPNVSTTYPLGRYIEDNEYLGDLGKTLGVDFDLNEYNCRYCVTPEFPNGTYAYFVTITTTGAPAFPYNLGRSFYGDPTGNTVTSITEAVTTNFVGGVNAALQLNPPIVTNNTVTLVWSATEGGTYRVESSGNLTGWATNATGVAATFNRGTISTPATPTNQFFRVTRTAIASYDSN</sequence>
<feature type="signal peptide" evidence="1">
    <location>
        <begin position="1"/>
        <end position="20"/>
    </location>
</feature>
<evidence type="ECO:0000256" key="1">
    <source>
        <dbReference type="SAM" id="SignalP"/>
    </source>
</evidence>
<organism evidence="3 4">
    <name type="scientific">Pedosphaera parvula (strain Ellin514)</name>
    <dbReference type="NCBI Taxonomy" id="320771"/>
    <lineage>
        <taxon>Bacteria</taxon>
        <taxon>Pseudomonadati</taxon>
        <taxon>Verrucomicrobiota</taxon>
        <taxon>Pedosphaerae</taxon>
        <taxon>Pedosphaerales</taxon>
        <taxon>Pedosphaeraceae</taxon>
        <taxon>Pedosphaera</taxon>
    </lineage>
</organism>
<evidence type="ECO:0000313" key="3">
    <source>
        <dbReference type="EMBL" id="EEF60513.1"/>
    </source>
</evidence>